<sequence>MPSAPRPRPRKLGTSADDKGVRISNPSGHHSTSSHSDPVTTENPNLQQQNIALSPHSSPTIQSSTPTSPRGNPLQKKKIMPPKTPKPNGTFTYCVGSNPPFTPEEYASDPTRRQRALDHLAKNDLYAAAVVTFNLPERDTYVYHAMTAVRLAEVQRVVSMGGVNGLHAWYRDEEGKPLDPPPQADIQSYIQIFSPKTSTPQALKSHLANAKKSSLRFLSASHLLAHRYIHPSLPHLAAIPKCKNPTASLPPNPSLDFWSWSALSLQYLGPLPNLPLRSHHVLPILMHHFGCATPSHEALSVLRLLAGPRPIADIGSGNGYWTHMLRLYNLTVYPVDNLQSEWRTNWVADTIPSDGVSFLKSRAGGRDMVMLLVYPVVGGSVAGGAEGGFTRGLVEAYEGDTIAVVGTQNGNGYTGFRGMTMAEYMAKEQPEWVRVVQIPLPSFAGKDEALFVFQRGERAPPRDEALKKEDEGVKDA</sequence>
<dbReference type="Proteomes" id="UP001240678">
    <property type="component" value="Unassembled WGS sequence"/>
</dbReference>
<dbReference type="GeneID" id="85333053"/>
<evidence type="ECO:0000313" key="3">
    <source>
        <dbReference type="Proteomes" id="UP001240678"/>
    </source>
</evidence>
<dbReference type="PANTHER" id="PTHR39290:SF6">
    <property type="entry name" value="S-ADENOSYL-L-METHIONINE-DEPENDENT METHYLTRANSFERASES SUPERFAMILY PROTEIN"/>
    <property type="match status" value="1"/>
</dbReference>
<gene>
    <name evidence="2" type="ORF">CCOS01_01310</name>
</gene>
<feature type="compositionally biased region" description="Low complexity" evidence="1">
    <location>
        <begin position="54"/>
        <end position="69"/>
    </location>
</feature>
<feature type="region of interest" description="Disordered" evidence="1">
    <location>
        <begin position="1"/>
        <end position="90"/>
    </location>
</feature>
<keyword evidence="3" id="KW-1185">Reference proteome</keyword>
<comment type="caution">
    <text evidence="2">The sequence shown here is derived from an EMBL/GenBank/DDBJ whole genome shotgun (WGS) entry which is preliminary data.</text>
</comment>
<protein>
    <submittedName>
        <fullName evidence="2">Uncharacterized protein</fullName>
    </submittedName>
</protein>
<dbReference type="EMBL" id="MOOE01000001">
    <property type="protein sequence ID" value="KAK1539996.1"/>
    <property type="molecule type" value="Genomic_DNA"/>
</dbReference>
<organism evidence="2 3">
    <name type="scientific">Colletotrichum costaricense</name>
    <dbReference type="NCBI Taxonomy" id="1209916"/>
    <lineage>
        <taxon>Eukaryota</taxon>
        <taxon>Fungi</taxon>
        <taxon>Dikarya</taxon>
        <taxon>Ascomycota</taxon>
        <taxon>Pezizomycotina</taxon>
        <taxon>Sordariomycetes</taxon>
        <taxon>Hypocreomycetidae</taxon>
        <taxon>Glomerellales</taxon>
        <taxon>Glomerellaceae</taxon>
        <taxon>Colletotrichum</taxon>
        <taxon>Colletotrichum acutatum species complex</taxon>
    </lineage>
</organism>
<proteinExistence type="predicted"/>
<name>A0AAI9ZCF2_9PEZI</name>
<evidence type="ECO:0000256" key="1">
    <source>
        <dbReference type="SAM" id="MobiDB-lite"/>
    </source>
</evidence>
<evidence type="ECO:0000313" key="2">
    <source>
        <dbReference type="EMBL" id="KAK1539996.1"/>
    </source>
</evidence>
<dbReference type="AlphaFoldDB" id="A0AAI9ZCF2"/>
<dbReference type="RefSeq" id="XP_060320944.1">
    <property type="nucleotide sequence ID" value="XM_060449506.1"/>
</dbReference>
<dbReference type="PANTHER" id="PTHR39290">
    <property type="entry name" value="C3H1-TYPE DOMAIN-CONTAINING PROTEIN-RELATED"/>
    <property type="match status" value="1"/>
</dbReference>
<reference evidence="2 3" key="1">
    <citation type="submission" date="2016-10" db="EMBL/GenBank/DDBJ databases">
        <title>The genome sequence of Colletotrichum fioriniae PJ7.</title>
        <authorList>
            <person name="Baroncelli R."/>
        </authorList>
    </citation>
    <scope>NUCLEOTIDE SEQUENCE [LARGE SCALE GENOMIC DNA]</scope>
    <source>
        <strain evidence="2 3">IMI 309622</strain>
    </source>
</reference>
<accession>A0AAI9ZCF2</accession>
<feature type="compositionally biased region" description="Polar residues" evidence="1">
    <location>
        <begin position="24"/>
        <end position="52"/>
    </location>
</feature>